<protein>
    <submittedName>
        <fullName evidence="2">HD superfamily phosphohydrolase</fullName>
    </submittedName>
</protein>
<evidence type="ECO:0000313" key="2">
    <source>
        <dbReference type="EMBL" id="EHQ91845.1"/>
    </source>
</evidence>
<dbReference type="GO" id="GO:0006203">
    <property type="term" value="P:dGTP catabolic process"/>
    <property type="evidence" value="ECO:0007669"/>
    <property type="project" value="TreeGrafter"/>
</dbReference>
<dbReference type="OrthoDB" id="9803619at2"/>
<dbReference type="Gene3D" id="1.10.3210.10">
    <property type="entry name" value="Hypothetical protein af1432"/>
    <property type="match status" value="1"/>
</dbReference>
<sequence length="352" mass="40355">MSFKLFKDPIYGYVEIDSKLVSSIIDTACFQRLRNIRQTSYAPLYPASFHNRFLHSIGVYYLGKKAFNVAYKSLQDDDKTFEEDELGNIKRLFELACLLHDVGHAPFSHTGELLFLADSSNPPAIYTKLISLVEDATFTADVEHYYKNGKAAAPHEMMSCIVSLVTFKEHFQTPDERDFFSRCITGFKFRNTDKKNYDVLNCFIELLNSPIIDVDRLDYIIRDSQTTGFQSVSIDYERILNGIRIIKKDGLSLLGFHKSALSVVENVIYAHDSERKWIQNHPTILYEHFLLQHAMRSIDKLFSFSETGTRFFALESLTIEGANFGDKGKISLLADEDIFSKKRKVPGTCPER</sequence>
<dbReference type="AlphaFoldDB" id="H5XZD9"/>
<evidence type="ECO:0000313" key="3">
    <source>
        <dbReference type="Proteomes" id="UP000005104"/>
    </source>
</evidence>
<accession>H5XZD9</accession>
<dbReference type="STRING" id="768710.DesyoDRAFT_4903"/>
<dbReference type="eggNOG" id="COG1078">
    <property type="taxonomic scope" value="Bacteria"/>
</dbReference>
<keyword evidence="2" id="KW-0378">Hydrolase</keyword>
<dbReference type="HOGENOM" id="CLU_026821_3_0_9"/>
<organism evidence="2 3">
    <name type="scientific">Desulfosporosinus youngiae DSM 17734</name>
    <dbReference type="NCBI Taxonomy" id="768710"/>
    <lineage>
        <taxon>Bacteria</taxon>
        <taxon>Bacillati</taxon>
        <taxon>Bacillota</taxon>
        <taxon>Clostridia</taxon>
        <taxon>Eubacteriales</taxon>
        <taxon>Desulfitobacteriaceae</taxon>
        <taxon>Desulfosporosinus</taxon>
    </lineage>
</organism>
<dbReference type="PANTHER" id="PTHR11373:SF4">
    <property type="entry name" value="DEOXYNUCLEOSIDE TRIPHOSPHATE TRIPHOSPHOHYDROLASE SAMHD1"/>
    <property type="match status" value="1"/>
</dbReference>
<dbReference type="InterPro" id="IPR003607">
    <property type="entry name" value="HD/PDEase_dom"/>
</dbReference>
<reference evidence="2 3" key="1">
    <citation type="submission" date="2011-11" db="EMBL/GenBank/DDBJ databases">
        <title>The Noncontiguous Finished genome of Desulfosporosinus youngiae DSM 17734.</title>
        <authorList>
            <consortium name="US DOE Joint Genome Institute (JGI-PGF)"/>
            <person name="Lucas S."/>
            <person name="Han J."/>
            <person name="Lapidus A."/>
            <person name="Cheng J.-F."/>
            <person name="Goodwin L."/>
            <person name="Pitluck S."/>
            <person name="Peters L."/>
            <person name="Ovchinnikova G."/>
            <person name="Lu M."/>
            <person name="Land M.L."/>
            <person name="Hauser L."/>
            <person name="Pester M."/>
            <person name="Spring S."/>
            <person name="Ollivier B."/>
            <person name="Rattei T."/>
            <person name="Klenk H.-P."/>
            <person name="Wagner M."/>
            <person name="Loy A."/>
            <person name="Woyke T.J."/>
        </authorList>
    </citation>
    <scope>NUCLEOTIDE SEQUENCE [LARGE SCALE GENOMIC DNA]</scope>
    <source>
        <strain evidence="2 3">DSM 17734</strain>
    </source>
</reference>
<dbReference type="EMBL" id="CM001441">
    <property type="protein sequence ID" value="EHQ91845.1"/>
    <property type="molecule type" value="Genomic_DNA"/>
</dbReference>
<proteinExistence type="predicted"/>
<dbReference type="PANTHER" id="PTHR11373">
    <property type="entry name" value="DEOXYNUCLEOSIDE TRIPHOSPHATE TRIPHOSPHOHYDROLASE"/>
    <property type="match status" value="1"/>
</dbReference>
<dbReference type="SUPFAM" id="SSF109604">
    <property type="entry name" value="HD-domain/PDEase-like"/>
    <property type="match status" value="1"/>
</dbReference>
<feature type="domain" description="HD/PDEase" evidence="1">
    <location>
        <begin position="48"/>
        <end position="229"/>
    </location>
</feature>
<dbReference type="Proteomes" id="UP000005104">
    <property type="component" value="Chromosome"/>
</dbReference>
<dbReference type="RefSeq" id="WP_007786963.1">
    <property type="nucleotide sequence ID" value="NZ_CM001441.1"/>
</dbReference>
<gene>
    <name evidence="2" type="ORF">DesyoDRAFT_4903</name>
</gene>
<dbReference type="SMART" id="SM00471">
    <property type="entry name" value="HDc"/>
    <property type="match status" value="1"/>
</dbReference>
<dbReference type="InterPro" id="IPR050135">
    <property type="entry name" value="dGTPase-like"/>
</dbReference>
<evidence type="ECO:0000259" key="1">
    <source>
        <dbReference type="SMART" id="SM00471"/>
    </source>
</evidence>
<keyword evidence="3" id="KW-1185">Reference proteome</keyword>
<dbReference type="CDD" id="cd00077">
    <property type="entry name" value="HDc"/>
    <property type="match status" value="1"/>
</dbReference>
<dbReference type="GO" id="GO:0008832">
    <property type="term" value="F:dGTPase activity"/>
    <property type="evidence" value="ECO:0007669"/>
    <property type="project" value="TreeGrafter"/>
</dbReference>
<name>H5XZD9_9FIRM</name>